<dbReference type="EMBL" id="FO082276">
    <property type="protein sequence ID" value="CCO15902.1"/>
    <property type="molecule type" value="Genomic_DNA"/>
</dbReference>
<proteinExistence type="predicted"/>
<sequence>MKLLYSDVSYCHTNAVKKKSKIGPFTALSHPLEIHPLSERTEKRMSFCRCPRSSSNKRQISFFLVIVVFFLSLHSSFAQEFEDKEKLMDELDRLKTFTETRIKNKETVLQAKKDAWDREEKLDKSLDGLELEDKLERQFEADLEQVKELGGVVNRRMLKEAY</sequence>
<reference evidence="2 3" key="1">
    <citation type="submission" date="2011-10" db="EMBL/GenBank/DDBJ databases">
        <authorList>
            <person name="Genoscope - CEA"/>
        </authorList>
    </citation>
    <scope>NUCLEOTIDE SEQUENCE [LARGE SCALE GENOMIC DNA]</scope>
    <source>
        <strain evidence="2 3">RCC 1105</strain>
    </source>
</reference>
<keyword evidence="1" id="KW-0812">Transmembrane</keyword>
<dbReference type="AlphaFoldDB" id="K8ECZ2"/>
<feature type="transmembrane region" description="Helical" evidence="1">
    <location>
        <begin position="60"/>
        <end position="78"/>
    </location>
</feature>
<dbReference type="GeneID" id="19017075"/>
<protein>
    <submittedName>
        <fullName evidence="2">Uncharacterized protein</fullName>
    </submittedName>
</protein>
<keyword evidence="1" id="KW-0472">Membrane</keyword>
<name>K8ECZ2_9CHLO</name>
<dbReference type="KEGG" id="bpg:Bathy03g05380"/>
<accession>K8ECZ2</accession>
<keyword evidence="3" id="KW-1185">Reference proteome</keyword>
<evidence type="ECO:0000313" key="3">
    <source>
        <dbReference type="Proteomes" id="UP000198341"/>
    </source>
</evidence>
<dbReference type="RefSeq" id="XP_007514465.1">
    <property type="nucleotide sequence ID" value="XM_007514403.1"/>
</dbReference>
<evidence type="ECO:0000256" key="1">
    <source>
        <dbReference type="SAM" id="Phobius"/>
    </source>
</evidence>
<dbReference type="Proteomes" id="UP000198341">
    <property type="component" value="Chromosome 3"/>
</dbReference>
<organism evidence="2 3">
    <name type="scientific">Bathycoccus prasinos</name>
    <dbReference type="NCBI Taxonomy" id="41875"/>
    <lineage>
        <taxon>Eukaryota</taxon>
        <taxon>Viridiplantae</taxon>
        <taxon>Chlorophyta</taxon>
        <taxon>Mamiellophyceae</taxon>
        <taxon>Mamiellales</taxon>
        <taxon>Bathycoccaceae</taxon>
        <taxon>Bathycoccus</taxon>
    </lineage>
</organism>
<keyword evidence="1" id="KW-1133">Transmembrane helix</keyword>
<gene>
    <name evidence="2" type="ORF">Bathy03g05380</name>
</gene>
<evidence type="ECO:0000313" key="2">
    <source>
        <dbReference type="EMBL" id="CCO15902.1"/>
    </source>
</evidence>